<dbReference type="AlphaFoldDB" id="A0AAD5J5U0"/>
<proteinExistence type="predicted"/>
<evidence type="ECO:0000313" key="1">
    <source>
        <dbReference type="EMBL" id="KAI9186146.1"/>
    </source>
</evidence>
<protein>
    <submittedName>
        <fullName evidence="1">Uncharacterized protein</fullName>
    </submittedName>
</protein>
<comment type="caution">
    <text evidence="1">The sequence shown here is derived from an EMBL/GenBank/DDBJ whole genome shotgun (WGS) entry which is preliminary data.</text>
</comment>
<evidence type="ECO:0000313" key="2">
    <source>
        <dbReference type="Proteomes" id="UP001064489"/>
    </source>
</evidence>
<dbReference type="EMBL" id="JAJSOW010000100">
    <property type="protein sequence ID" value="KAI9186146.1"/>
    <property type="molecule type" value="Genomic_DNA"/>
</dbReference>
<reference evidence="1" key="2">
    <citation type="submission" date="2023-02" db="EMBL/GenBank/DDBJ databases">
        <authorList>
            <person name="Swenson N.G."/>
            <person name="Wegrzyn J.L."/>
            <person name="Mcevoy S.L."/>
        </authorList>
    </citation>
    <scope>NUCLEOTIDE SEQUENCE</scope>
    <source>
        <strain evidence="1">91603</strain>
        <tissue evidence="1">Leaf</tissue>
    </source>
</reference>
<reference evidence="1" key="1">
    <citation type="journal article" date="2022" name="Plant J.">
        <title>Strategies of tolerance reflected in two North American maple genomes.</title>
        <authorList>
            <person name="McEvoy S.L."/>
            <person name="Sezen U.U."/>
            <person name="Trouern-Trend A."/>
            <person name="McMahon S.M."/>
            <person name="Schaberg P.G."/>
            <person name="Yang J."/>
            <person name="Wegrzyn J.L."/>
            <person name="Swenson N.G."/>
        </authorList>
    </citation>
    <scope>NUCLEOTIDE SEQUENCE</scope>
    <source>
        <strain evidence="1">91603</strain>
    </source>
</reference>
<keyword evidence="2" id="KW-1185">Reference proteome</keyword>
<dbReference type="Proteomes" id="UP001064489">
    <property type="component" value="Chromosome 3"/>
</dbReference>
<sequence length="82" mass="9228">MWMCRGVSVQPCCIIDSGILNKKLLLVVEFEAWNGVFWFPGDVEQYGKASYMCENIKNPTEMEEATAATASSNVKMRHEVGH</sequence>
<accession>A0AAD5J5U0</accession>
<gene>
    <name evidence="1" type="ORF">LWI28_014177</name>
</gene>
<organism evidence="1 2">
    <name type="scientific">Acer negundo</name>
    <name type="common">Box elder</name>
    <dbReference type="NCBI Taxonomy" id="4023"/>
    <lineage>
        <taxon>Eukaryota</taxon>
        <taxon>Viridiplantae</taxon>
        <taxon>Streptophyta</taxon>
        <taxon>Embryophyta</taxon>
        <taxon>Tracheophyta</taxon>
        <taxon>Spermatophyta</taxon>
        <taxon>Magnoliopsida</taxon>
        <taxon>eudicotyledons</taxon>
        <taxon>Gunneridae</taxon>
        <taxon>Pentapetalae</taxon>
        <taxon>rosids</taxon>
        <taxon>malvids</taxon>
        <taxon>Sapindales</taxon>
        <taxon>Sapindaceae</taxon>
        <taxon>Hippocastanoideae</taxon>
        <taxon>Acereae</taxon>
        <taxon>Acer</taxon>
    </lineage>
</organism>
<name>A0AAD5J5U0_ACENE</name>